<dbReference type="GeneID" id="40749874"/>
<feature type="transmembrane region" description="Helical" evidence="8">
    <location>
        <begin position="108"/>
        <end position="131"/>
    </location>
</feature>
<evidence type="ECO:0000259" key="9">
    <source>
        <dbReference type="PROSITE" id="PS50850"/>
    </source>
</evidence>
<dbReference type="Gene3D" id="1.20.1250.20">
    <property type="entry name" value="MFS general substrate transporter like domains"/>
    <property type="match status" value="2"/>
</dbReference>
<keyword evidence="11" id="KW-1185">Reference proteome</keyword>
<dbReference type="PROSITE" id="PS50850">
    <property type="entry name" value="MFS"/>
    <property type="match status" value="1"/>
</dbReference>
<keyword evidence="6 8" id="KW-0472">Membrane</keyword>
<feature type="transmembrane region" description="Helical" evidence="8">
    <location>
        <begin position="172"/>
        <end position="192"/>
    </location>
</feature>
<evidence type="ECO:0000256" key="4">
    <source>
        <dbReference type="ARBA" id="ARBA00022692"/>
    </source>
</evidence>
<dbReference type="PANTHER" id="PTHR23501:SF3">
    <property type="entry name" value="MAJOR FACILITATOR SUPERFAMILY (MFS) PROFILE DOMAIN-CONTAINING PROTEIN"/>
    <property type="match status" value="1"/>
</dbReference>
<dbReference type="GO" id="GO:0022857">
    <property type="term" value="F:transmembrane transporter activity"/>
    <property type="evidence" value="ECO:0007669"/>
    <property type="project" value="InterPro"/>
</dbReference>
<feature type="transmembrane region" description="Helical" evidence="8">
    <location>
        <begin position="449"/>
        <end position="473"/>
    </location>
</feature>
<feature type="transmembrane region" description="Helical" evidence="8">
    <location>
        <begin position="143"/>
        <end position="160"/>
    </location>
</feature>
<evidence type="ECO:0000256" key="7">
    <source>
        <dbReference type="SAM" id="MobiDB-lite"/>
    </source>
</evidence>
<dbReference type="HOGENOM" id="CLU_012970_1_0_1"/>
<sequence>MWDLGAKLWASTPAAEQDDASVSYSPDVTNRGEEKGLPIENSSSQPDESSEVDKDIQDGVREIEAVTLVWDTKSLILVFFFIYAIYTVDSMHSTMSSAFTAYVTSDFSLHSLTATTGILSNILGGLSRLPLSKIIDVWGRREGFAVMGVFLTIGLVMMAACNNVETYAAAQVFYWIGYTGIQYIVAVMIADATSLRNRGIVYGIVSTPYLFTTFAAGPAATNYINGPGWRWGFGTFAIVTPVMCLPVLLIFTLNKRKAKKLGTYKARPSSDRTILQSLKHYAIELDVLGLLLICGGLALFLLPFSLYSYQAKQWRSPMIICMLVFGIIILILFGVYEKFFAPKSFLPIAMLSNRTVLGSSIYGALAFVSFYIWNSFFYSFLIVVNDLSISKAVLIRNIYTLGSCSWALIVGLLIRFSGRYKWLALYFGVPLSVLGVGLMVAFRQPDVNIGFIVMCQIFIALGGGTTVICQQVAVMAAVSHQEVAVALAIQYAFTSIGGAIGSSIAAAIWTGVYPARLQAYLPAESQANFTQIYGSIVVQSSYEMGSPTRDAIARSYGEAQRYMLIAATSFLAVGIFAVMIWHDINVKQKKQTKGHVF</sequence>
<organism evidence="10 11">
    <name type="scientific">Aureobasidium pullulans EXF-150</name>
    <dbReference type="NCBI Taxonomy" id="1043002"/>
    <lineage>
        <taxon>Eukaryota</taxon>
        <taxon>Fungi</taxon>
        <taxon>Dikarya</taxon>
        <taxon>Ascomycota</taxon>
        <taxon>Pezizomycotina</taxon>
        <taxon>Dothideomycetes</taxon>
        <taxon>Dothideomycetidae</taxon>
        <taxon>Dothideales</taxon>
        <taxon>Saccotheciaceae</taxon>
        <taxon>Aureobasidium</taxon>
    </lineage>
</organism>
<evidence type="ECO:0000256" key="3">
    <source>
        <dbReference type="ARBA" id="ARBA00022448"/>
    </source>
</evidence>
<feature type="transmembrane region" description="Helical" evidence="8">
    <location>
        <begin position="314"/>
        <end position="336"/>
    </location>
</feature>
<feature type="transmembrane region" description="Helical" evidence="8">
    <location>
        <begin position="423"/>
        <end position="443"/>
    </location>
</feature>
<feature type="transmembrane region" description="Helical" evidence="8">
    <location>
        <begin position="231"/>
        <end position="251"/>
    </location>
</feature>
<proteinExistence type="inferred from homology"/>
<feature type="region of interest" description="Disordered" evidence="7">
    <location>
        <begin position="1"/>
        <end position="54"/>
    </location>
</feature>
<feature type="transmembrane region" description="Helical" evidence="8">
    <location>
        <begin position="562"/>
        <end position="581"/>
    </location>
</feature>
<evidence type="ECO:0000256" key="2">
    <source>
        <dbReference type="ARBA" id="ARBA00008335"/>
    </source>
</evidence>
<evidence type="ECO:0000313" key="11">
    <source>
        <dbReference type="Proteomes" id="UP000030706"/>
    </source>
</evidence>
<dbReference type="AlphaFoldDB" id="A0A074XZF1"/>
<dbReference type="FunFam" id="1.20.1250.20:FF:000284">
    <property type="entry name" value="Siderophore iron transporter mirB"/>
    <property type="match status" value="1"/>
</dbReference>
<evidence type="ECO:0000256" key="5">
    <source>
        <dbReference type="ARBA" id="ARBA00022989"/>
    </source>
</evidence>
<dbReference type="Pfam" id="PF07690">
    <property type="entry name" value="MFS_1"/>
    <property type="match status" value="1"/>
</dbReference>
<dbReference type="GO" id="GO:0005886">
    <property type="term" value="C:plasma membrane"/>
    <property type="evidence" value="ECO:0007669"/>
    <property type="project" value="TreeGrafter"/>
</dbReference>
<feature type="transmembrane region" description="Helical" evidence="8">
    <location>
        <begin position="199"/>
        <end position="219"/>
    </location>
</feature>
<evidence type="ECO:0000313" key="10">
    <source>
        <dbReference type="EMBL" id="KEQ89014.1"/>
    </source>
</evidence>
<dbReference type="OrthoDB" id="4078873at2759"/>
<feature type="transmembrane region" description="Helical" evidence="8">
    <location>
        <begin position="485"/>
        <end position="509"/>
    </location>
</feature>
<comment type="subcellular location">
    <subcellularLocation>
        <location evidence="1">Membrane</location>
        <topology evidence="1">Multi-pass membrane protein</topology>
    </subcellularLocation>
</comment>
<dbReference type="InterPro" id="IPR011701">
    <property type="entry name" value="MFS"/>
</dbReference>
<comment type="similarity">
    <text evidence="2">Belongs to the major facilitator superfamily.</text>
</comment>
<gene>
    <name evidence="10" type="ORF">M438DRAFT_362249</name>
</gene>
<dbReference type="InterPro" id="IPR036259">
    <property type="entry name" value="MFS_trans_sf"/>
</dbReference>
<keyword evidence="3" id="KW-0813">Transport</keyword>
<protein>
    <submittedName>
        <fullName evidence="10">Major facilitator superfamily transporter</fullName>
    </submittedName>
</protein>
<dbReference type="InterPro" id="IPR020846">
    <property type="entry name" value="MFS_dom"/>
</dbReference>
<keyword evidence="4 8" id="KW-0812">Transmembrane</keyword>
<dbReference type="RefSeq" id="XP_029765201.1">
    <property type="nucleotide sequence ID" value="XM_029907568.1"/>
</dbReference>
<feature type="domain" description="Major facilitator superfamily (MFS) profile" evidence="9">
    <location>
        <begin position="75"/>
        <end position="585"/>
    </location>
</feature>
<keyword evidence="5 8" id="KW-1133">Transmembrane helix</keyword>
<dbReference type="PANTHER" id="PTHR23501">
    <property type="entry name" value="MAJOR FACILITATOR SUPERFAMILY"/>
    <property type="match status" value="1"/>
</dbReference>
<evidence type="ECO:0000256" key="8">
    <source>
        <dbReference type="SAM" id="Phobius"/>
    </source>
</evidence>
<feature type="transmembrane region" description="Helical" evidence="8">
    <location>
        <begin position="68"/>
        <end position="88"/>
    </location>
</feature>
<feature type="transmembrane region" description="Helical" evidence="8">
    <location>
        <begin position="356"/>
        <end position="378"/>
    </location>
</feature>
<evidence type="ECO:0000256" key="6">
    <source>
        <dbReference type="ARBA" id="ARBA00023136"/>
    </source>
</evidence>
<accession>A0A074XZF1</accession>
<feature type="transmembrane region" description="Helical" evidence="8">
    <location>
        <begin position="398"/>
        <end position="416"/>
    </location>
</feature>
<name>A0A074XZF1_AURPU</name>
<dbReference type="SUPFAM" id="SSF103473">
    <property type="entry name" value="MFS general substrate transporter"/>
    <property type="match status" value="2"/>
</dbReference>
<dbReference type="InterPro" id="IPR005829">
    <property type="entry name" value="Sugar_transporter_CS"/>
</dbReference>
<dbReference type="Proteomes" id="UP000030706">
    <property type="component" value="Unassembled WGS sequence"/>
</dbReference>
<dbReference type="EMBL" id="KL584975">
    <property type="protein sequence ID" value="KEQ89014.1"/>
    <property type="molecule type" value="Genomic_DNA"/>
</dbReference>
<reference evidence="10 11" key="1">
    <citation type="journal article" date="2014" name="BMC Genomics">
        <title>Genome sequencing of four Aureobasidium pullulans varieties: biotechnological potential, stress tolerance, and description of new species.</title>
        <authorList>
            <person name="Gostin Ar C."/>
            <person name="Ohm R.A."/>
            <person name="Kogej T."/>
            <person name="Sonjak S."/>
            <person name="Turk M."/>
            <person name="Zajc J."/>
            <person name="Zalar P."/>
            <person name="Grube M."/>
            <person name="Sun H."/>
            <person name="Han J."/>
            <person name="Sharma A."/>
            <person name="Chiniquy J."/>
            <person name="Ngan C.Y."/>
            <person name="Lipzen A."/>
            <person name="Barry K."/>
            <person name="Grigoriev I.V."/>
            <person name="Gunde-Cimerman N."/>
        </authorList>
    </citation>
    <scope>NUCLEOTIDE SEQUENCE [LARGE SCALE GENOMIC DNA]</scope>
    <source>
        <strain evidence="10 11">EXF-150</strain>
    </source>
</reference>
<feature type="transmembrane region" description="Helical" evidence="8">
    <location>
        <begin position="287"/>
        <end position="308"/>
    </location>
</feature>
<dbReference type="PROSITE" id="PS00216">
    <property type="entry name" value="SUGAR_TRANSPORT_1"/>
    <property type="match status" value="1"/>
</dbReference>
<evidence type="ECO:0000256" key="1">
    <source>
        <dbReference type="ARBA" id="ARBA00004141"/>
    </source>
</evidence>